<sequence length="107" mass="11125">MMFVKGSGGKTRIAAGGLVAPLAQGPTKARGLVALHWRTAEIPSCPEARMRMPLKSSTLGGCPCLLDNGHVDEAPPPDSSFHKYAQPPPPPKSSGVRLPEGPSSARS</sequence>
<evidence type="ECO:0000256" key="1">
    <source>
        <dbReference type="SAM" id="MobiDB-lite"/>
    </source>
</evidence>
<organism evidence="2 3">
    <name type="scientific">Klebsormidium nitens</name>
    <name type="common">Green alga</name>
    <name type="synonym">Ulothrix nitens</name>
    <dbReference type="NCBI Taxonomy" id="105231"/>
    <lineage>
        <taxon>Eukaryota</taxon>
        <taxon>Viridiplantae</taxon>
        <taxon>Streptophyta</taxon>
        <taxon>Klebsormidiophyceae</taxon>
        <taxon>Klebsormidiales</taxon>
        <taxon>Klebsormidiaceae</taxon>
        <taxon>Klebsormidium</taxon>
    </lineage>
</organism>
<dbReference type="Proteomes" id="UP000054558">
    <property type="component" value="Unassembled WGS sequence"/>
</dbReference>
<gene>
    <name evidence="2" type="ORF">KFL_002390030</name>
</gene>
<proteinExistence type="predicted"/>
<evidence type="ECO:0000313" key="3">
    <source>
        <dbReference type="Proteomes" id="UP000054558"/>
    </source>
</evidence>
<keyword evidence="3" id="KW-1185">Reference proteome</keyword>
<protein>
    <submittedName>
        <fullName evidence="2">Uncharacterized protein</fullName>
    </submittedName>
</protein>
<dbReference type="EMBL" id="DF237188">
    <property type="protein sequence ID" value="GAQ85510.1"/>
    <property type="molecule type" value="Genomic_DNA"/>
</dbReference>
<feature type="region of interest" description="Disordered" evidence="1">
    <location>
        <begin position="66"/>
        <end position="107"/>
    </location>
</feature>
<accession>A0A1Y1I3J5</accession>
<evidence type="ECO:0000313" key="2">
    <source>
        <dbReference type="EMBL" id="GAQ85510.1"/>
    </source>
</evidence>
<reference evidence="2 3" key="1">
    <citation type="journal article" date="2014" name="Nat. Commun.">
        <title>Klebsormidium flaccidum genome reveals primary factors for plant terrestrial adaptation.</title>
        <authorList>
            <person name="Hori K."/>
            <person name="Maruyama F."/>
            <person name="Fujisawa T."/>
            <person name="Togashi T."/>
            <person name="Yamamoto N."/>
            <person name="Seo M."/>
            <person name="Sato S."/>
            <person name="Yamada T."/>
            <person name="Mori H."/>
            <person name="Tajima N."/>
            <person name="Moriyama T."/>
            <person name="Ikeuchi M."/>
            <person name="Watanabe M."/>
            <person name="Wada H."/>
            <person name="Kobayashi K."/>
            <person name="Saito M."/>
            <person name="Masuda T."/>
            <person name="Sasaki-Sekimoto Y."/>
            <person name="Mashiguchi K."/>
            <person name="Awai K."/>
            <person name="Shimojima M."/>
            <person name="Masuda S."/>
            <person name="Iwai M."/>
            <person name="Nobusawa T."/>
            <person name="Narise T."/>
            <person name="Kondo S."/>
            <person name="Saito H."/>
            <person name="Sato R."/>
            <person name="Murakawa M."/>
            <person name="Ihara Y."/>
            <person name="Oshima-Yamada Y."/>
            <person name="Ohtaka K."/>
            <person name="Satoh M."/>
            <person name="Sonobe K."/>
            <person name="Ishii M."/>
            <person name="Ohtani R."/>
            <person name="Kanamori-Sato M."/>
            <person name="Honoki R."/>
            <person name="Miyazaki D."/>
            <person name="Mochizuki H."/>
            <person name="Umetsu J."/>
            <person name="Higashi K."/>
            <person name="Shibata D."/>
            <person name="Kamiya Y."/>
            <person name="Sato N."/>
            <person name="Nakamura Y."/>
            <person name="Tabata S."/>
            <person name="Ida S."/>
            <person name="Kurokawa K."/>
            <person name="Ohta H."/>
        </authorList>
    </citation>
    <scope>NUCLEOTIDE SEQUENCE [LARGE SCALE GENOMIC DNA]</scope>
    <source>
        <strain evidence="2 3">NIES-2285</strain>
    </source>
</reference>
<dbReference type="AlphaFoldDB" id="A0A1Y1I3J5"/>
<name>A0A1Y1I3J5_KLENI</name>